<proteinExistence type="predicted"/>
<protein>
    <submittedName>
        <fullName evidence="1">Uncharacterized protein</fullName>
    </submittedName>
</protein>
<evidence type="ECO:0000313" key="2">
    <source>
        <dbReference type="Proteomes" id="UP001303046"/>
    </source>
</evidence>
<comment type="caution">
    <text evidence="1">The sequence shown here is derived from an EMBL/GenBank/DDBJ whole genome shotgun (WGS) entry which is preliminary data.</text>
</comment>
<reference evidence="1 2" key="1">
    <citation type="submission" date="2023-08" db="EMBL/GenBank/DDBJ databases">
        <title>A Necator americanus chromosomal reference genome.</title>
        <authorList>
            <person name="Ilik V."/>
            <person name="Petrzelkova K.J."/>
            <person name="Pardy F."/>
            <person name="Fuh T."/>
            <person name="Niatou-Singa F.S."/>
            <person name="Gouil Q."/>
            <person name="Baker L."/>
            <person name="Ritchie M.E."/>
            <person name="Jex A.R."/>
            <person name="Gazzola D."/>
            <person name="Li H."/>
            <person name="Toshio Fujiwara R."/>
            <person name="Zhan B."/>
            <person name="Aroian R.V."/>
            <person name="Pafco B."/>
            <person name="Schwarz E.M."/>
        </authorList>
    </citation>
    <scope>NUCLEOTIDE SEQUENCE [LARGE SCALE GENOMIC DNA]</scope>
    <source>
        <strain evidence="1 2">Aroian</strain>
        <tissue evidence="1">Whole animal</tissue>
    </source>
</reference>
<keyword evidence="2" id="KW-1185">Reference proteome</keyword>
<evidence type="ECO:0000313" key="1">
    <source>
        <dbReference type="EMBL" id="KAK6728916.1"/>
    </source>
</evidence>
<dbReference type="Proteomes" id="UP001303046">
    <property type="component" value="Unassembled WGS sequence"/>
</dbReference>
<organism evidence="1 2">
    <name type="scientific">Necator americanus</name>
    <name type="common">Human hookworm</name>
    <dbReference type="NCBI Taxonomy" id="51031"/>
    <lineage>
        <taxon>Eukaryota</taxon>
        <taxon>Metazoa</taxon>
        <taxon>Ecdysozoa</taxon>
        <taxon>Nematoda</taxon>
        <taxon>Chromadorea</taxon>
        <taxon>Rhabditida</taxon>
        <taxon>Rhabditina</taxon>
        <taxon>Rhabditomorpha</taxon>
        <taxon>Strongyloidea</taxon>
        <taxon>Ancylostomatidae</taxon>
        <taxon>Bunostominae</taxon>
        <taxon>Necator</taxon>
    </lineage>
</organism>
<name>A0ABR1BR81_NECAM</name>
<gene>
    <name evidence="1" type="primary">Necator_chrI.g2282</name>
    <name evidence="1" type="ORF">RB195_006155</name>
</gene>
<accession>A0ABR1BR81</accession>
<sequence>MTGIFFRVQWHFRREEDSSRMSQASIKYGAEICFNRVRFRPSDQHSADLASEHWDKQCRQSVVDWEVDVMRGFFTLWISRTTCLMRCPRRKGMRQVTMTIRLPFF</sequence>
<dbReference type="EMBL" id="JAVFWL010000001">
    <property type="protein sequence ID" value="KAK6728916.1"/>
    <property type="molecule type" value="Genomic_DNA"/>
</dbReference>